<dbReference type="KEGG" id="cmar:IMCC12053_2759"/>
<dbReference type="NCBIfam" id="NF003027">
    <property type="entry name" value="PRK03906.1"/>
    <property type="match status" value="1"/>
</dbReference>
<dbReference type="UniPathway" id="UPA00246"/>
<protein>
    <recommendedName>
        <fullName evidence="5 9">Mannonate dehydratase</fullName>
        <ecNumber evidence="5 9">4.2.1.8</ecNumber>
    </recommendedName>
    <alternativeName>
        <fullName evidence="9">D-mannonate hydro-lyase</fullName>
    </alternativeName>
</protein>
<dbReference type="GO" id="GO:0008198">
    <property type="term" value="F:ferrous iron binding"/>
    <property type="evidence" value="ECO:0007669"/>
    <property type="project" value="TreeGrafter"/>
</dbReference>
<name>A0A0P0A1R3_9RHOB</name>
<dbReference type="Pfam" id="PF03786">
    <property type="entry name" value="UxuA"/>
    <property type="match status" value="1"/>
</dbReference>
<comment type="function">
    <text evidence="2 9">Catalyzes the dehydration of D-mannonate.</text>
</comment>
<comment type="cofactor">
    <cofactor evidence="9">
        <name>Fe(2+)</name>
        <dbReference type="ChEBI" id="CHEBI:29033"/>
    </cofactor>
    <cofactor evidence="9">
        <name>Mn(2+)</name>
        <dbReference type="ChEBI" id="CHEBI:29035"/>
    </cofactor>
</comment>
<evidence type="ECO:0000256" key="9">
    <source>
        <dbReference type="HAMAP-Rule" id="MF_00106"/>
    </source>
</evidence>
<dbReference type="EMBL" id="CP012023">
    <property type="protein sequence ID" value="ALI56706.1"/>
    <property type="molecule type" value="Genomic_DNA"/>
</dbReference>
<evidence type="ECO:0000313" key="10">
    <source>
        <dbReference type="EMBL" id="ALI56706.1"/>
    </source>
</evidence>
<proteinExistence type="inferred from homology"/>
<dbReference type="PATRIC" id="fig|1397108.4.peg.2821"/>
<dbReference type="OrthoDB" id="9780250at2"/>
<dbReference type="STRING" id="1397108.IMCC12053_2759"/>
<evidence type="ECO:0000256" key="2">
    <source>
        <dbReference type="ARBA" id="ARBA00002713"/>
    </source>
</evidence>
<keyword evidence="7 9" id="KW-0464">Manganese</keyword>
<keyword evidence="6 9" id="KW-0408">Iron</keyword>
<dbReference type="Gene3D" id="3.20.20.150">
    <property type="entry name" value="Divalent-metal-dependent TIM barrel enzymes"/>
    <property type="match status" value="1"/>
</dbReference>
<dbReference type="InterPro" id="IPR004628">
    <property type="entry name" value="Man_deHydtase"/>
</dbReference>
<sequence length="397" mass="43509">MQESWRWYGPLDKIALSQIAQTGAGGIVTSLHEIPYGEVWTRAAIAARKSLIADARHGQVWNVVESLPIHERIKRGEGDLSGLFANYRQSMANLAAEGITTICYNFMPLIDWTRTALANPLPNGGTSLRFEQAQIAALELHMLERDGAEADFSDDVKARAKVWFDASTADDREALINAVMAGLPGAYDRYDVPALKHALTLYSGMGRDDIRANYARFLAEVIPAAQDLGMSFCVHPDDPPRDIFGLPRVVSNAEDIAWIFDQQDAVENGLTLCAGSLGANPANDIPAIARRFAERIHFIHLRNVRKDADGSFEEAAHLEGDTDMVALIAALLAEESRRKDIGRSDTNIPWRPDHGHELLSDIGSGTHPGYPLIGRLRGLAEIRGIIAALSHSQVTFT</sequence>
<dbReference type="PANTHER" id="PTHR30387:SF2">
    <property type="entry name" value="MANNONATE DEHYDRATASE"/>
    <property type="match status" value="1"/>
</dbReference>
<evidence type="ECO:0000256" key="6">
    <source>
        <dbReference type="ARBA" id="ARBA00023004"/>
    </source>
</evidence>
<dbReference type="GO" id="GO:0042840">
    <property type="term" value="P:D-glucuronate catabolic process"/>
    <property type="evidence" value="ECO:0007669"/>
    <property type="project" value="TreeGrafter"/>
</dbReference>
<comment type="pathway">
    <text evidence="3 9">Carbohydrate metabolism; pentose and glucuronate interconversion.</text>
</comment>
<evidence type="ECO:0000256" key="1">
    <source>
        <dbReference type="ARBA" id="ARBA00001794"/>
    </source>
</evidence>
<comment type="catalytic activity">
    <reaction evidence="1 9">
        <text>D-mannonate = 2-dehydro-3-deoxy-D-gluconate + H2O</text>
        <dbReference type="Rhea" id="RHEA:20097"/>
        <dbReference type="ChEBI" id="CHEBI:15377"/>
        <dbReference type="ChEBI" id="CHEBI:17767"/>
        <dbReference type="ChEBI" id="CHEBI:57990"/>
        <dbReference type="EC" id="4.2.1.8"/>
    </reaction>
</comment>
<dbReference type="AlphaFoldDB" id="A0A0P0A1R3"/>
<dbReference type="EC" id="4.2.1.8" evidence="5 9"/>
<keyword evidence="8 9" id="KW-0456">Lyase</keyword>
<organism evidence="10 11">
    <name type="scientific">Celeribacter marinus</name>
    <dbReference type="NCBI Taxonomy" id="1397108"/>
    <lineage>
        <taxon>Bacteria</taxon>
        <taxon>Pseudomonadati</taxon>
        <taxon>Pseudomonadota</taxon>
        <taxon>Alphaproteobacteria</taxon>
        <taxon>Rhodobacterales</taxon>
        <taxon>Roseobacteraceae</taxon>
        <taxon>Celeribacter</taxon>
    </lineage>
</organism>
<dbReference type="NCBIfam" id="TIGR00695">
    <property type="entry name" value="uxuA"/>
    <property type="match status" value="1"/>
</dbReference>
<comment type="similarity">
    <text evidence="4 9">Belongs to the mannonate dehydratase family.</text>
</comment>
<accession>A0A0P0A1R3</accession>
<evidence type="ECO:0000256" key="5">
    <source>
        <dbReference type="ARBA" id="ARBA00012927"/>
    </source>
</evidence>
<dbReference type="PANTHER" id="PTHR30387">
    <property type="entry name" value="MANNONATE DEHYDRATASE"/>
    <property type="match status" value="1"/>
</dbReference>
<dbReference type="GO" id="GO:0030145">
    <property type="term" value="F:manganese ion binding"/>
    <property type="evidence" value="ECO:0007669"/>
    <property type="project" value="TreeGrafter"/>
</dbReference>
<dbReference type="RefSeq" id="WP_062219877.1">
    <property type="nucleotide sequence ID" value="NZ_CP012023.1"/>
</dbReference>
<dbReference type="Proteomes" id="UP000064920">
    <property type="component" value="Chromosome"/>
</dbReference>
<keyword evidence="11" id="KW-1185">Reference proteome</keyword>
<dbReference type="SUPFAM" id="SSF51658">
    <property type="entry name" value="Xylose isomerase-like"/>
    <property type="match status" value="1"/>
</dbReference>
<gene>
    <name evidence="9" type="primary">uxuA</name>
    <name evidence="10" type="ORF">IMCC12053_2759</name>
</gene>
<reference evidence="10 11" key="1">
    <citation type="submission" date="2015-05" db="EMBL/GenBank/DDBJ databases">
        <authorList>
            <person name="Wang D.B."/>
            <person name="Wang M."/>
        </authorList>
    </citation>
    <scope>NUCLEOTIDE SEQUENCE [LARGE SCALE GENOMIC DNA]</scope>
    <source>
        <strain evidence="10 11">IMCC 12053</strain>
    </source>
</reference>
<dbReference type="InterPro" id="IPR036237">
    <property type="entry name" value="Xyl_isomerase-like_sf"/>
</dbReference>
<evidence type="ECO:0000256" key="8">
    <source>
        <dbReference type="ARBA" id="ARBA00023239"/>
    </source>
</evidence>
<evidence type="ECO:0000256" key="7">
    <source>
        <dbReference type="ARBA" id="ARBA00023211"/>
    </source>
</evidence>
<evidence type="ECO:0000256" key="4">
    <source>
        <dbReference type="ARBA" id="ARBA00007389"/>
    </source>
</evidence>
<dbReference type="GO" id="GO:0008927">
    <property type="term" value="F:mannonate dehydratase activity"/>
    <property type="evidence" value="ECO:0007669"/>
    <property type="project" value="UniProtKB-UniRule"/>
</dbReference>
<evidence type="ECO:0000313" key="11">
    <source>
        <dbReference type="Proteomes" id="UP000064920"/>
    </source>
</evidence>
<dbReference type="PIRSF" id="PIRSF016049">
    <property type="entry name" value="Man_dehyd"/>
    <property type="match status" value="1"/>
</dbReference>
<dbReference type="HAMAP" id="MF_00106">
    <property type="entry name" value="UxuA"/>
    <property type="match status" value="1"/>
</dbReference>
<evidence type="ECO:0000256" key="3">
    <source>
        <dbReference type="ARBA" id="ARBA00004892"/>
    </source>
</evidence>